<dbReference type="RefSeq" id="WP_069857448.1">
    <property type="nucleotide sequence ID" value="NZ_BDFE01000008.1"/>
</dbReference>
<gene>
    <name evidence="3" type="ORF">DPF_0650</name>
</gene>
<evidence type="ECO:0000256" key="2">
    <source>
        <dbReference type="HAMAP-Rule" id="MF_00055"/>
    </source>
</evidence>
<dbReference type="Proteomes" id="UP000095200">
    <property type="component" value="Unassembled WGS sequence"/>
</dbReference>
<dbReference type="Gene3D" id="3.40.830.10">
    <property type="entry name" value="LigB-like"/>
    <property type="match status" value="1"/>
</dbReference>
<dbReference type="HAMAP" id="MF_00055">
    <property type="entry name" value="MEMO1"/>
    <property type="match status" value="1"/>
</dbReference>
<comment type="similarity">
    <text evidence="1 2">Belongs to the MEMO1 family.</text>
</comment>
<dbReference type="EMBL" id="BDFE01000008">
    <property type="protein sequence ID" value="GAU07951.1"/>
    <property type="molecule type" value="Genomic_DNA"/>
</dbReference>
<organism evidence="3 4">
    <name type="scientific">Desulfoplanes formicivorans</name>
    <dbReference type="NCBI Taxonomy" id="1592317"/>
    <lineage>
        <taxon>Bacteria</taxon>
        <taxon>Pseudomonadati</taxon>
        <taxon>Thermodesulfobacteriota</taxon>
        <taxon>Desulfovibrionia</taxon>
        <taxon>Desulfovibrionales</taxon>
        <taxon>Desulfoplanaceae</taxon>
        <taxon>Desulfoplanes</taxon>
    </lineage>
</organism>
<dbReference type="CDD" id="cd07361">
    <property type="entry name" value="MEMO_like"/>
    <property type="match status" value="1"/>
</dbReference>
<dbReference type="PANTHER" id="PTHR11060:SF0">
    <property type="entry name" value="PROTEIN MEMO1"/>
    <property type="match status" value="1"/>
</dbReference>
<dbReference type="SUPFAM" id="SSF53213">
    <property type="entry name" value="LigB-like"/>
    <property type="match status" value="1"/>
</dbReference>
<dbReference type="PANTHER" id="PTHR11060">
    <property type="entry name" value="PROTEIN MEMO1"/>
    <property type="match status" value="1"/>
</dbReference>
<accession>A0A194AFU2</accession>
<evidence type="ECO:0000256" key="1">
    <source>
        <dbReference type="ARBA" id="ARBA00006315"/>
    </source>
</evidence>
<reference evidence="4" key="1">
    <citation type="submission" date="2016-06" db="EMBL/GenBank/DDBJ databases">
        <title>Draft genome sequence of Desulfoplanes formicivorans strain Pf12B.</title>
        <authorList>
            <person name="Watanabe M."/>
            <person name="Kojima H."/>
            <person name="Fukui M."/>
        </authorList>
    </citation>
    <scope>NUCLEOTIDE SEQUENCE [LARGE SCALE GENOMIC DNA]</scope>
    <source>
        <strain evidence="4">Pf12B</strain>
    </source>
</reference>
<dbReference type="NCBIfam" id="TIGR04336">
    <property type="entry name" value="AmmeMemoSam_B"/>
    <property type="match status" value="1"/>
</dbReference>
<dbReference type="Pfam" id="PF01875">
    <property type="entry name" value="Memo"/>
    <property type="match status" value="1"/>
</dbReference>
<keyword evidence="4" id="KW-1185">Reference proteome</keyword>
<sequence>MDRHPVVAGQFYPDDPRALHRQLNQYMPQGTAASTRPTILAMLPHAGYIYSGSVAGETVARTSLHETIILLGPNHTGQGAPIGLWPDGSWLFPGGSLAVDADLAETILQASPLIAADYASHTREHSLEVQIPFLHAKNPDTRIVPITIADPTFEILEKVGMALARAIRTAAKPVSLVVSSDMSHYVSANTAQKLDGMAIDQIQALDPEGLYATVRHNHISMCGVLPMTAGLIAARELGARKAYLTRYATSGDVNGEYDQIVGYAGIIVE</sequence>
<dbReference type="OrthoDB" id="9785549at2"/>
<evidence type="ECO:0000313" key="4">
    <source>
        <dbReference type="Proteomes" id="UP000095200"/>
    </source>
</evidence>
<dbReference type="AlphaFoldDB" id="A0A194AFU2"/>
<dbReference type="STRING" id="1592317.DPF_0650"/>
<proteinExistence type="inferred from homology"/>
<dbReference type="InterPro" id="IPR002737">
    <property type="entry name" value="MEMO1_fam"/>
</dbReference>
<evidence type="ECO:0000313" key="3">
    <source>
        <dbReference type="EMBL" id="GAU07951.1"/>
    </source>
</evidence>
<name>A0A194AFU2_9BACT</name>
<comment type="caution">
    <text evidence="3">The sequence shown here is derived from an EMBL/GenBank/DDBJ whole genome shotgun (WGS) entry which is preliminary data.</text>
</comment>
<protein>
    <recommendedName>
        <fullName evidence="2">MEMO1 family protein DPF_0650</fullName>
    </recommendedName>
</protein>